<gene>
    <name evidence="1" type="ORF">BWK72_02260</name>
</gene>
<sequence>MLGALAALLPLGMAAQWEYATRTTPEINDISTDTLDAPVFWDMPTPTDYPGGKTADLQRAAYPDVLPLKLTAKPEKVFENALALVKARGWTVVASAPEEGRIEATASSLLYGFVDEVAIRIKPADGGTLVDMRSRSRIGKVDRGVNAKRIRAYLTELQQRSGG</sequence>
<dbReference type="InterPro" id="IPR010865">
    <property type="entry name" value="DUF1499"/>
</dbReference>
<evidence type="ECO:0000313" key="1">
    <source>
        <dbReference type="EMBL" id="OQW90064.1"/>
    </source>
</evidence>
<dbReference type="Pfam" id="PF07386">
    <property type="entry name" value="DUF1499"/>
    <property type="match status" value="1"/>
</dbReference>
<comment type="caution">
    <text evidence="1">The sequence shown here is derived from an EMBL/GenBank/DDBJ whole genome shotgun (WGS) entry which is preliminary data.</text>
</comment>
<dbReference type="AlphaFoldDB" id="A0A1W9KZA7"/>
<accession>A0A1W9KZA7</accession>
<name>A0A1W9KZA7_9BURK</name>
<evidence type="ECO:0008006" key="3">
    <source>
        <dbReference type="Google" id="ProtNLM"/>
    </source>
</evidence>
<evidence type="ECO:0000313" key="2">
    <source>
        <dbReference type="Proteomes" id="UP000192505"/>
    </source>
</evidence>
<dbReference type="EMBL" id="MTEI01000001">
    <property type="protein sequence ID" value="OQW90064.1"/>
    <property type="molecule type" value="Genomic_DNA"/>
</dbReference>
<proteinExistence type="predicted"/>
<dbReference type="Proteomes" id="UP000192505">
    <property type="component" value="Unassembled WGS sequence"/>
</dbReference>
<protein>
    <recommendedName>
        <fullName evidence="3">DUF1499 domain-containing protein</fullName>
    </recommendedName>
</protein>
<reference evidence="1 2" key="1">
    <citation type="submission" date="2017-01" db="EMBL/GenBank/DDBJ databases">
        <title>Novel large sulfur bacteria in the metagenomes of groundwater-fed chemosynthetic microbial mats in the Lake Huron basin.</title>
        <authorList>
            <person name="Sharrar A.M."/>
            <person name="Flood B.E."/>
            <person name="Bailey J.V."/>
            <person name="Jones D.S."/>
            <person name="Biddanda B."/>
            <person name="Ruberg S.A."/>
            <person name="Marcus D.N."/>
            <person name="Dick G.J."/>
        </authorList>
    </citation>
    <scope>NUCLEOTIDE SEQUENCE [LARGE SCALE GENOMIC DNA]</scope>
    <source>
        <strain evidence="1">A7</strain>
    </source>
</reference>
<organism evidence="1 2">
    <name type="scientific">Rhodoferax ferrireducens</name>
    <dbReference type="NCBI Taxonomy" id="192843"/>
    <lineage>
        <taxon>Bacteria</taxon>
        <taxon>Pseudomonadati</taxon>
        <taxon>Pseudomonadota</taxon>
        <taxon>Betaproteobacteria</taxon>
        <taxon>Burkholderiales</taxon>
        <taxon>Comamonadaceae</taxon>
        <taxon>Rhodoferax</taxon>
    </lineage>
</organism>